<sequence length="195" mass="21066">MDSDATVLRPPLLFLSTLISGADLATRKRYDRQPENHLVVAASQPKQLQHVLPPVANSRAAYSEAHEPGPGSESRDVHGSLSDGVLPRAQALHHLQPGVHRCRVPHLLQRYGELHLFTLRQLQLGHLRAGDVAARPTCLSPPSALPGLPLVVDNYHSSDLKSVPRTRGTACRAAPKIHKRLGARCATVVSVGTLS</sequence>
<dbReference type="Proteomes" id="UP000821853">
    <property type="component" value="Chromosome 10"/>
</dbReference>
<evidence type="ECO:0000313" key="2">
    <source>
        <dbReference type="EMBL" id="KAH9363482.1"/>
    </source>
</evidence>
<name>A0A9J6FK73_HAELO</name>
<dbReference type="EMBL" id="JABSTR010000002">
    <property type="protein sequence ID" value="KAH9363482.1"/>
    <property type="molecule type" value="Genomic_DNA"/>
</dbReference>
<feature type="region of interest" description="Disordered" evidence="1">
    <location>
        <begin position="59"/>
        <end position="82"/>
    </location>
</feature>
<organism evidence="2 3">
    <name type="scientific">Haemaphysalis longicornis</name>
    <name type="common">Bush tick</name>
    <dbReference type="NCBI Taxonomy" id="44386"/>
    <lineage>
        <taxon>Eukaryota</taxon>
        <taxon>Metazoa</taxon>
        <taxon>Ecdysozoa</taxon>
        <taxon>Arthropoda</taxon>
        <taxon>Chelicerata</taxon>
        <taxon>Arachnida</taxon>
        <taxon>Acari</taxon>
        <taxon>Parasitiformes</taxon>
        <taxon>Ixodida</taxon>
        <taxon>Ixodoidea</taxon>
        <taxon>Ixodidae</taxon>
        <taxon>Haemaphysalinae</taxon>
        <taxon>Haemaphysalis</taxon>
    </lineage>
</organism>
<evidence type="ECO:0000256" key="1">
    <source>
        <dbReference type="SAM" id="MobiDB-lite"/>
    </source>
</evidence>
<protein>
    <submittedName>
        <fullName evidence="2">Uncharacterized protein</fullName>
    </submittedName>
</protein>
<gene>
    <name evidence="2" type="ORF">HPB48_005985</name>
</gene>
<evidence type="ECO:0000313" key="3">
    <source>
        <dbReference type="Proteomes" id="UP000821853"/>
    </source>
</evidence>
<keyword evidence="3" id="KW-1185">Reference proteome</keyword>
<dbReference type="VEuPathDB" id="VectorBase:HLOH_053410"/>
<comment type="caution">
    <text evidence="2">The sequence shown here is derived from an EMBL/GenBank/DDBJ whole genome shotgun (WGS) entry which is preliminary data.</text>
</comment>
<dbReference type="AlphaFoldDB" id="A0A9J6FK73"/>
<reference evidence="2 3" key="1">
    <citation type="journal article" date="2020" name="Cell">
        <title>Large-Scale Comparative Analyses of Tick Genomes Elucidate Their Genetic Diversity and Vector Capacities.</title>
        <authorList>
            <consortium name="Tick Genome and Microbiome Consortium (TIGMIC)"/>
            <person name="Jia N."/>
            <person name="Wang J."/>
            <person name="Shi W."/>
            <person name="Du L."/>
            <person name="Sun Y."/>
            <person name="Zhan W."/>
            <person name="Jiang J.F."/>
            <person name="Wang Q."/>
            <person name="Zhang B."/>
            <person name="Ji P."/>
            <person name="Bell-Sakyi L."/>
            <person name="Cui X.M."/>
            <person name="Yuan T.T."/>
            <person name="Jiang B.G."/>
            <person name="Yang W.F."/>
            <person name="Lam T.T."/>
            <person name="Chang Q.C."/>
            <person name="Ding S.J."/>
            <person name="Wang X.J."/>
            <person name="Zhu J.G."/>
            <person name="Ruan X.D."/>
            <person name="Zhao L."/>
            <person name="Wei J.T."/>
            <person name="Ye R.Z."/>
            <person name="Que T.C."/>
            <person name="Du C.H."/>
            <person name="Zhou Y.H."/>
            <person name="Cheng J.X."/>
            <person name="Dai P.F."/>
            <person name="Guo W.B."/>
            <person name="Han X.H."/>
            <person name="Huang E.J."/>
            <person name="Li L.F."/>
            <person name="Wei W."/>
            <person name="Gao Y.C."/>
            <person name="Liu J.Z."/>
            <person name="Shao H.Z."/>
            <person name="Wang X."/>
            <person name="Wang C.C."/>
            <person name="Yang T.C."/>
            <person name="Huo Q.B."/>
            <person name="Li W."/>
            <person name="Chen H.Y."/>
            <person name="Chen S.E."/>
            <person name="Zhou L.G."/>
            <person name="Ni X.B."/>
            <person name="Tian J.H."/>
            <person name="Sheng Y."/>
            <person name="Liu T."/>
            <person name="Pan Y.S."/>
            <person name="Xia L.Y."/>
            <person name="Li J."/>
            <person name="Zhao F."/>
            <person name="Cao W.C."/>
        </authorList>
    </citation>
    <scope>NUCLEOTIDE SEQUENCE [LARGE SCALE GENOMIC DNA]</scope>
    <source>
        <strain evidence="2">HaeL-2018</strain>
    </source>
</reference>
<accession>A0A9J6FK73</accession>
<proteinExistence type="predicted"/>